<dbReference type="InterPro" id="IPR000326">
    <property type="entry name" value="PAP2/HPO"/>
</dbReference>
<evidence type="ECO:0000313" key="12">
    <source>
        <dbReference type="Proteomes" id="UP000807306"/>
    </source>
</evidence>
<keyword evidence="12" id="KW-1185">Reference proteome</keyword>
<feature type="transmembrane region" description="Helical" evidence="9">
    <location>
        <begin position="256"/>
        <end position="273"/>
    </location>
</feature>
<evidence type="ECO:0000256" key="2">
    <source>
        <dbReference type="ARBA" id="ARBA00022692"/>
    </source>
</evidence>
<dbReference type="AlphaFoldDB" id="A0A9P6JPF0"/>
<name>A0A9P6JPF0_9AGAR</name>
<evidence type="ECO:0000256" key="6">
    <source>
        <dbReference type="ARBA" id="ARBA00023136"/>
    </source>
</evidence>
<feature type="region of interest" description="Disordered" evidence="8">
    <location>
        <begin position="1"/>
        <end position="42"/>
    </location>
</feature>
<evidence type="ECO:0000256" key="7">
    <source>
        <dbReference type="ARBA" id="ARBA00038324"/>
    </source>
</evidence>
<evidence type="ECO:0000256" key="1">
    <source>
        <dbReference type="ARBA" id="ARBA00004477"/>
    </source>
</evidence>
<reference evidence="11" key="1">
    <citation type="submission" date="2020-11" db="EMBL/GenBank/DDBJ databases">
        <authorList>
            <consortium name="DOE Joint Genome Institute"/>
            <person name="Ahrendt S."/>
            <person name="Riley R."/>
            <person name="Andreopoulos W."/>
            <person name="Labutti K."/>
            <person name="Pangilinan J."/>
            <person name="Ruiz-Duenas F.J."/>
            <person name="Barrasa J.M."/>
            <person name="Sanchez-Garcia M."/>
            <person name="Camarero S."/>
            <person name="Miyauchi S."/>
            <person name="Serrano A."/>
            <person name="Linde D."/>
            <person name="Babiker R."/>
            <person name="Drula E."/>
            <person name="Ayuso-Fernandez I."/>
            <person name="Pacheco R."/>
            <person name="Padilla G."/>
            <person name="Ferreira P."/>
            <person name="Barriuso J."/>
            <person name="Kellner H."/>
            <person name="Castanera R."/>
            <person name="Alfaro M."/>
            <person name="Ramirez L."/>
            <person name="Pisabarro A.G."/>
            <person name="Kuo A."/>
            <person name="Tritt A."/>
            <person name="Lipzen A."/>
            <person name="He G."/>
            <person name="Yan M."/>
            <person name="Ng V."/>
            <person name="Cullen D."/>
            <person name="Martin F."/>
            <person name="Rosso M.-N."/>
            <person name="Henrissat B."/>
            <person name="Hibbett D."/>
            <person name="Martinez A.T."/>
            <person name="Grigoriev I.V."/>
        </authorList>
    </citation>
    <scope>NUCLEOTIDE SEQUENCE</scope>
    <source>
        <strain evidence="11">CBS 506.95</strain>
    </source>
</reference>
<evidence type="ECO:0000256" key="3">
    <source>
        <dbReference type="ARBA" id="ARBA00022801"/>
    </source>
</evidence>
<feature type="domain" description="Phosphatidic acid phosphatase type 2/haloperoxidase" evidence="10">
    <location>
        <begin position="142"/>
        <end position="274"/>
    </location>
</feature>
<accession>A0A9P6JPF0</accession>
<dbReference type="PANTHER" id="PTHR14969:SF28">
    <property type="entry name" value="DIHYDROSPHINGOSINE 1-PHOSPHATE PHOSPHATASE LCB3-RELATED"/>
    <property type="match status" value="1"/>
</dbReference>
<dbReference type="Gene3D" id="1.20.144.10">
    <property type="entry name" value="Phosphatidic acid phosphatase type 2/haloperoxidase"/>
    <property type="match status" value="1"/>
</dbReference>
<evidence type="ECO:0000256" key="4">
    <source>
        <dbReference type="ARBA" id="ARBA00022824"/>
    </source>
</evidence>
<dbReference type="InterPro" id="IPR036938">
    <property type="entry name" value="PAP2/HPO_sf"/>
</dbReference>
<dbReference type="EMBL" id="MU157859">
    <property type="protein sequence ID" value="KAF9527614.1"/>
    <property type="molecule type" value="Genomic_DNA"/>
</dbReference>
<gene>
    <name evidence="11" type="ORF">CPB83DRAFT_855718</name>
</gene>
<comment type="caution">
    <text evidence="11">The sequence shown here is derived from an EMBL/GenBank/DDBJ whole genome shotgun (WGS) entry which is preliminary data.</text>
</comment>
<feature type="transmembrane region" description="Helical" evidence="9">
    <location>
        <begin position="184"/>
        <end position="209"/>
    </location>
</feature>
<keyword evidence="4" id="KW-0256">Endoplasmic reticulum</keyword>
<comment type="similarity">
    <text evidence="7">Belongs to the type 2 lipid phosphate phosphatase family.</text>
</comment>
<evidence type="ECO:0000256" key="9">
    <source>
        <dbReference type="SAM" id="Phobius"/>
    </source>
</evidence>
<feature type="transmembrane region" description="Helical" evidence="9">
    <location>
        <begin position="413"/>
        <end position="434"/>
    </location>
</feature>
<dbReference type="GO" id="GO:0005789">
    <property type="term" value="C:endoplasmic reticulum membrane"/>
    <property type="evidence" value="ECO:0007669"/>
    <property type="project" value="UniProtKB-SubCell"/>
</dbReference>
<feature type="transmembrane region" description="Helical" evidence="9">
    <location>
        <begin position="143"/>
        <end position="163"/>
    </location>
</feature>
<evidence type="ECO:0000256" key="5">
    <source>
        <dbReference type="ARBA" id="ARBA00022989"/>
    </source>
</evidence>
<feature type="transmembrane region" description="Helical" evidence="9">
    <location>
        <begin position="581"/>
        <end position="606"/>
    </location>
</feature>
<keyword evidence="5 9" id="KW-1133">Transmembrane helix</keyword>
<organism evidence="11 12">
    <name type="scientific">Crepidotus variabilis</name>
    <dbReference type="NCBI Taxonomy" id="179855"/>
    <lineage>
        <taxon>Eukaryota</taxon>
        <taxon>Fungi</taxon>
        <taxon>Dikarya</taxon>
        <taxon>Basidiomycota</taxon>
        <taxon>Agaricomycotina</taxon>
        <taxon>Agaricomycetes</taxon>
        <taxon>Agaricomycetidae</taxon>
        <taxon>Agaricales</taxon>
        <taxon>Agaricineae</taxon>
        <taxon>Crepidotaceae</taxon>
        <taxon>Crepidotus</taxon>
    </lineage>
</organism>
<comment type="subcellular location">
    <subcellularLocation>
        <location evidence="1">Endoplasmic reticulum membrane</location>
        <topology evidence="1">Multi-pass membrane protein</topology>
    </subcellularLocation>
</comment>
<dbReference type="SUPFAM" id="SSF48317">
    <property type="entry name" value="Acid phosphatase/Vanadium-dependent haloperoxidase"/>
    <property type="match status" value="1"/>
</dbReference>
<dbReference type="CDD" id="cd03388">
    <property type="entry name" value="PAP2_SPPase1"/>
    <property type="match status" value="1"/>
</dbReference>
<keyword evidence="6 9" id="KW-0472">Membrane</keyword>
<dbReference type="Proteomes" id="UP000807306">
    <property type="component" value="Unassembled WGS sequence"/>
</dbReference>
<feature type="transmembrane region" description="Helical" evidence="9">
    <location>
        <begin position="112"/>
        <end position="137"/>
    </location>
</feature>
<sequence>MERSKSVQFSISGPPSEASSRSQSPAPSESAHSNGYSHHTHGTIHDLLNKKSRLDALERIATPGRQGQDVYDRTLPRWRSAIRRTLVASIEVESKLIAKMQDTIRTPWLDAYFVYTSSLGTHTFFMILLPAFFFFGYGDLGRGLLTVLAFGVYLASFIKDLLCSPRPFAPPVTRLTIGSHHLEYGFPSTHSTNSVSIALFFFGIVHRLASSTSSEFSEQISTPLISSTVYAILCGILTFYTFSIVFGRLYTAMHSFTDCIMGILLGAGIWWAHTDWEGILLAIPSTSVFRHLVSLLGLGRLESTGSVILHLGSGLNAGGWLDSWVRRGGWEVPLILIPICLLAVHKHPQPVDDCPCFEDAIAFASVVLGAYVSEWAVHFSGATQNTRSIVMPGSGWVLQDGSWIHLERGLNDILIWWGVATLKMVVGVLVIFTWRIVAKSALHLILPPTFRLLARFFRLPRRRFYTPATEYKSVPSEFHSETTGGFGLRPIPSVIDLPSAGVVGVEVGGIGSGADGISNVHLTHHNGNLLKTRNGNGNGSADIVVKSKDLNRVADSEKDGSEMEEFDFRVKHYDADVLTKVIVYAGIAVLASEGIPLVFNILGLGVRSWIPQN</sequence>
<protein>
    <submittedName>
        <fullName evidence="11">PAP2 superfamily-domain-containing protein</fullName>
    </submittedName>
</protein>
<dbReference type="Pfam" id="PF01569">
    <property type="entry name" value="PAP2"/>
    <property type="match status" value="1"/>
</dbReference>
<dbReference type="PANTHER" id="PTHR14969">
    <property type="entry name" value="SPHINGOSINE-1-PHOSPHATE PHOSPHOHYDROLASE"/>
    <property type="match status" value="1"/>
</dbReference>
<dbReference type="OrthoDB" id="301434at2759"/>
<feature type="transmembrane region" description="Helical" evidence="9">
    <location>
        <begin position="229"/>
        <end position="249"/>
    </location>
</feature>
<proteinExistence type="inferred from homology"/>
<evidence type="ECO:0000256" key="8">
    <source>
        <dbReference type="SAM" id="MobiDB-lite"/>
    </source>
</evidence>
<evidence type="ECO:0000259" key="10">
    <source>
        <dbReference type="SMART" id="SM00014"/>
    </source>
</evidence>
<keyword evidence="2 9" id="KW-0812">Transmembrane</keyword>
<dbReference type="GO" id="GO:0042392">
    <property type="term" value="F:sphingosine-1-phosphate phosphatase activity"/>
    <property type="evidence" value="ECO:0007669"/>
    <property type="project" value="TreeGrafter"/>
</dbReference>
<dbReference type="SMART" id="SM00014">
    <property type="entry name" value="acidPPc"/>
    <property type="match status" value="1"/>
</dbReference>
<feature type="compositionally biased region" description="Low complexity" evidence="8">
    <location>
        <begin position="10"/>
        <end position="31"/>
    </location>
</feature>
<keyword evidence="3" id="KW-0378">Hydrolase</keyword>
<evidence type="ECO:0000313" key="11">
    <source>
        <dbReference type="EMBL" id="KAF9527614.1"/>
    </source>
</evidence>